<dbReference type="SUPFAM" id="SSF47336">
    <property type="entry name" value="ACP-like"/>
    <property type="match status" value="1"/>
</dbReference>
<dbReference type="InterPro" id="IPR009081">
    <property type="entry name" value="PP-bd_ACP"/>
</dbReference>
<dbReference type="SUPFAM" id="SSF53335">
    <property type="entry name" value="S-adenosyl-L-methionine-dependent methyltransferases"/>
    <property type="match status" value="1"/>
</dbReference>
<dbReference type="Pfam" id="PF23114">
    <property type="entry name" value="NAD-bd_HRPKS_sdrA"/>
    <property type="match status" value="1"/>
</dbReference>
<keyword evidence="5" id="KW-0560">Oxidoreductase</keyword>
<dbReference type="InterPro" id="IPR032821">
    <property type="entry name" value="PKS_assoc"/>
</dbReference>
<dbReference type="InterPro" id="IPR006162">
    <property type="entry name" value="Ppantetheine_attach_site"/>
</dbReference>
<evidence type="ECO:0000256" key="7">
    <source>
        <dbReference type="ARBA" id="ARBA00023315"/>
    </source>
</evidence>
<organism evidence="13 14">
    <name type="scientific">Chaetomium strumarium</name>
    <dbReference type="NCBI Taxonomy" id="1170767"/>
    <lineage>
        <taxon>Eukaryota</taxon>
        <taxon>Fungi</taxon>
        <taxon>Dikarya</taxon>
        <taxon>Ascomycota</taxon>
        <taxon>Pezizomycotina</taxon>
        <taxon>Sordariomycetes</taxon>
        <taxon>Sordariomycetidae</taxon>
        <taxon>Sordariales</taxon>
        <taxon>Chaetomiaceae</taxon>
        <taxon>Chaetomium</taxon>
    </lineage>
</organism>
<protein>
    <recommendedName>
        <fullName evidence="15">Carrier domain-containing protein</fullName>
    </recommendedName>
</protein>
<dbReference type="PROSITE" id="PS52019">
    <property type="entry name" value="PKS_MFAS_DH"/>
    <property type="match status" value="1"/>
</dbReference>
<dbReference type="InterPro" id="IPR016036">
    <property type="entry name" value="Malonyl_transacylase_ACP-bd"/>
</dbReference>
<dbReference type="PROSITE" id="PS52004">
    <property type="entry name" value="KS3_2"/>
    <property type="match status" value="1"/>
</dbReference>
<dbReference type="InterPro" id="IPR020806">
    <property type="entry name" value="PKS_PP-bd"/>
</dbReference>
<dbReference type="GO" id="GO:1901336">
    <property type="term" value="P:lactone biosynthetic process"/>
    <property type="evidence" value="ECO:0007669"/>
    <property type="project" value="UniProtKB-ARBA"/>
</dbReference>
<dbReference type="GO" id="GO:0004312">
    <property type="term" value="F:fatty acid synthase activity"/>
    <property type="evidence" value="ECO:0007669"/>
    <property type="project" value="TreeGrafter"/>
</dbReference>
<reference evidence="13" key="2">
    <citation type="submission" date="2023-06" db="EMBL/GenBank/DDBJ databases">
        <authorList>
            <consortium name="Lawrence Berkeley National Laboratory"/>
            <person name="Mondo S.J."/>
            <person name="Hensen N."/>
            <person name="Bonometti L."/>
            <person name="Westerberg I."/>
            <person name="Brannstrom I.O."/>
            <person name="Guillou S."/>
            <person name="Cros-Aarteil S."/>
            <person name="Calhoun S."/>
            <person name="Haridas S."/>
            <person name="Kuo A."/>
            <person name="Pangilinan J."/>
            <person name="Riley R."/>
            <person name="Labutti K."/>
            <person name="Andreopoulos B."/>
            <person name="Lipzen A."/>
            <person name="Chen C."/>
            <person name="Yanf M."/>
            <person name="Daum C."/>
            <person name="Ng V."/>
            <person name="Clum A."/>
            <person name="Steindorff A."/>
            <person name="Ohm R."/>
            <person name="Martin F."/>
            <person name="Silar P."/>
            <person name="Natvig D."/>
            <person name="Lalanne C."/>
            <person name="Gautier V."/>
            <person name="Ament-Velasquez S.L."/>
            <person name="Kruys A."/>
            <person name="Hutchinson M.I."/>
            <person name="Powell A.J."/>
            <person name="Barry K."/>
            <person name="Miller A.N."/>
            <person name="Grigoriev I.V."/>
            <person name="Debuchy R."/>
            <person name="Gladieux P."/>
            <person name="Thoren M.H."/>
            <person name="Johannesson H."/>
        </authorList>
    </citation>
    <scope>NUCLEOTIDE SEQUENCE</scope>
    <source>
        <strain evidence="13">CBS 333.67</strain>
    </source>
</reference>
<dbReference type="PANTHER" id="PTHR43775">
    <property type="entry name" value="FATTY ACID SYNTHASE"/>
    <property type="match status" value="1"/>
</dbReference>
<dbReference type="InterPro" id="IPR013217">
    <property type="entry name" value="Methyltransf_12"/>
</dbReference>
<dbReference type="Gene3D" id="3.40.47.10">
    <property type="match status" value="1"/>
</dbReference>
<dbReference type="Gene3D" id="3.40.366.10">
    <property type="entry name" value="Malonyl-Coenzyme A Acyl Carrier Protein, domain 2"/>
    <property type="match status" value="2"/>
</dbReference>
<dbReference type="CDD" id="cd05195">
    <property type="entry name" value="enoyl_red"/>
    <property type="match status" value="1"/>
</dbReference>
<dbReference type="SMART" id="SM00829">
    <property type="entry name" value="PKS_ER"/>
    <property type="match status" value="1"/>
</dbReference>
<dbReference type="InterPro" id="IPR020841">
    <property type="entry name" value="PKS_Beta-ketoAc_synthase_dom"/>
</dbReference>
<feature type="domain" description="Carrier" evidence="10">
    <location>
        <begin position="2621"/>
        <end position="2698"/>
    </location>
</feature>
<dbReference type="RefSeq" id="XP_062720651.1">
    <property type="nucleotide sequence ID" value="XM_062870492.1"/>
</dbReference>
<dbReference type="Proteomes" id="UP001273166">
    <property type="component" value="Unassembled WGS sequence"/>
</dbReference>
<dbReference type="GO" id="GO:0030639">
    <property type="term" value="P:polyketide biosynthetic process"/>
    <property type="evidence" value="ECO:0007669"/>
    <property type="project" value="UniProtKB-ARBA"/>
</dbReference>
<dbReference type="Gene3D" id="3.30.70.3290">
    <property type="match status" value="1"/>
</dbReference>
<dbReference type="SUPFAM" id="SSF53901">
    <property type="entry name" value="Thiolase-like"/>
    <property type="match status" value="1"/>
</dbReference>
<proteinExistence type="predicted"/>
<evidence type="ECO:0000313" key="13">
    <source>
        <dbReference type="EMBL" id="KAK3304871.1"/>
    </source>
</evidence>
<dbReference type="InterPro" id="IPR014030">
    <property type="entry name" value="Ketoacyl_synth_N"/>
</dbReference>
<reference evidence="13" key="1">
    <citation type="journal article" date="2023" name="Mol. Phylogenet. Evol.">
        <title>Genome-scale phylogeny and comparative genomics of the fungal order Sordariales.</title>
        <authorList>
            <person name="Hensen N."/>
            <person name="Bonometti L."/>
            <person name="Westerberg I."/>
            <person name="Brannstrom I.O."/>
            <person name="Guillou S."/>
            <person name="Cros-Aarteil S."/>
            <person name="Calhoun S."/>
            <person name="Haridas S."/>
            <person name="Kuo A."/>
            <person name="Mondo S."/>
            <person name="Pangilinan J."/>
            <person name="Riley R."/>
            <person name="LaButti K."/>
            <person name="Andreopoulos B."/>
            <person name="Lipzen A."/>
            <person name="Chen C."/>
            <person name="Yan M."/>
            <person name="Daum C."/>
            <person name="Ng V."/>
            <person name="Clum A."/>
            <person name="Steindorff A."/>
            <person name="Ohm R.A."/>
            <person name="Martin F."/>
            <person name="Silar P."/>
            <person name="Natvig D.O."/>
            <person name="Lalanne C."/>
            <person name="Gautier V."/>
            <person name="Ament-Velasquez S.L."/>
            <person name="Kruys A."/>
            <person name="Hutchinson M.I."/>
            <person name="Powell A.J."/>
            <person name="Barry K."/>
            <person name="Miller A.N."/>
            <person name="Grigoriev I.V."/>
            <person name="Debuchy R."/>
            <person name="Gladieux P."/>
            <person name="Hiltunen Thoren M."/>
            <person name="Johannesson H."/>
        </authorList>
    </citation>
    <scope>NUCLEOTIDE SEQUENCE</scope>
    <source>
        <strain evidence="13">CBS 333.67</strain>
    </source>
</reference>
<dbReference type="InterPro" id="IPR057326">
    <property type="entry name" value="KR_dom"/>
</dbReference>
<dbReference type="InterPro" id="IPR016035">
    <property type="entry name" value="Acyl_Trfase/lysoPLipase"/>
</dbReference>
<keyword evidence="7" id="KW-0012">Acyltransferase</keyword>
<dbReference type="PROSITE" id="PS50075">
    <property type="entry name" value="CARRIER"/>
    <property type="match status" value="1"/>
</dbReference>
<dbReference type="Gene3D" id="3.40.50.150">
    <property type="entry name" value="Vaccinia Virus protein VP39"/>
    <property type="match status" value="1"/>
</dbReference>
<feature type="active site" description="Proton donor; for dehydratase activity" evidence="8">
    <location>
        <position position="1267"/>
    </location>
</feature>
<feature type="region of interest" description="Disordered" evidence="9">
    <location>
        <begin position="2583"/>
        <end position="2618"/>
    </location>
</feature>
<dbReference type="GO" id="GO:0016491">
    <property type="term" value="F:oxidoreductase activity"/>
    <property type="evidence" value="ECO:0007669"/>
    <property type="project" value="UniProtKB-KW"/>
</dbReference>
<dbReference type="Pfam" id="PF02801">
    <property type="entry name" value="Ketoacyl-synt_C"/>
    <property type="match status" value="1"/>
</dbReference>
<evidence type="ECO:0000256" key="8">
    <source>
        <dbReference type="PROSITE-ProRule" id="PRU01363"/>
    </source>
</evidence>
<dbReference type="InterPro" id="IPR050091">
    <property type="entry name" value="PKS_NRPS_Biosynth_Enz"/>
</dbReference>
<keyword evidence="6" id="KW-0511">Multifunctional enzyme</keyword>
<dbReference type="InterPro" id="IPR013968">
    <property type="entry name" value="PKS_KR"/>
</dbReference>
<dbReference type="SUPFAM" id="SSF55048">
    <property type="entry name" value="Probable ACP-binding domain of malonyl-CoA ACP transacylase"/>
    <property type="match status" value="1"/>
</dbReference>
<evidence type="ECO:0000256" key="2">
    <source>
        <dbReference type="ARBA" id="ARBA00022553"/>
    </source>
</evidence>
<dbReference type="InterPro" id="IPR042104">
    <property type="entry name" value="PKS_dehydratase_sf"/>
</dbReference>
<dbReference type="CDD" id="cd00833">
    <property type="entry name" value="PKS"/>
    <property type="match status" value="1"/>
</dbReference>
<evidence type="ECO:0000256" key="1">
    <source>
        <dbReference type="ARBA" id="ARBA00022450"/>
    </source>
</evidence>
<dbReference type="Pfam" id="PF08242">
    <property type="entry name" value="Methyltransf_12"/>
    <property type="match status" value="1"/>
</dbReference>
<dbReference type="GO" id="GO:0031177">
    <property type="term" value="F:phosphopantetheine binding"/>
    <property type="evidence" value="ECO:0007669"/>
    <property type="project" value="InterPro"/>
</dbReference>
<keyword evidence="4" id="KW-0521">NADP</keyword>
<dbReference type="CDD" id="cd02440">
    <property type="entry name" value="AdoMet_MTases"/>
    <property type="match status" value="1"/>
</dbReference>
<dbReference type="GeneID" id="87889321"/>
<feature type="domain" description="PKS/mFAS DH" evidence="12">
    <location>
        <begin position="1023"/>
        <end position="1355"/>
    </location>
</feature>
<dbReference type="SMART" id="SM00826">
    <property type="entry name" value="PKS_DH"/>
    <property type="match status" value="1"/>
</dbReference>
<evidence type="ECO:0000259" key="10">
    <source>
        <dbReference type="PROSITE" id="PS50075"/>
    </source>
</evidence>
<evidence type="ECO:0008006" key="15">
    <source>
        <dbReference type="Google" id="ProtNLM"/>
    </source>
</evidence>
<dbReference type="SUPFAM" id="SSF51735">
    <property type="entry name" value="NAD(P)-binding Rossmann-fold domains"/>
    <property type="match status" value="2"/>
</dbReference>
<dbReference type="SMART" id="SM00822">
    <property type="entry name" value="PKS_KR"/>
    <property type="match status" value="1"/>
</dbReference>
<dbReference type="FunFam" id="3.40.50.720:FF:000209">
    <property type="entry name" value="Polyketide synthase Pks12"/>
    <property type="match status" value="1"/>
</dbReference>
<evidence type="ECO:0000256" key="5">
    <source>
        <dbReference type="ARBA" id="ARBA00023002"/>
    </source>
</evidence>
<gene>
    <name evidence="13" type="ORF">B0T15DRAFT_558965</name>
</gene>
<dbReference type="EMBL" id="JAUDZG010000005">
    <property type="protein sequence ID" value="KAK3304871.1"/>
    <property type="molecule type" value="Genomic_DNA"/>
</dbReference>
<feature type="domain" description="Ketosynthase family 3 (KS3)" evidence="11">
    <location>
        <begin position="11"/>
        <end position="453"/>
    </location>
</feature>
<dbReference type="InterPro" id="IPR049900">
    <property type="entry name" value="PKS_mFAS_DH"/>
</dbReference>
<feature type="region of interest" description="N-terminal hotdog fold" evidence="8">
    <location>
        <begin position="1023"/>
        <end position="1178"/>
    </location>
</feature>
<dbReference type="SMART" id="SM00827">
    <property type="entry name" value="PKS_AT"/>
    <property type="match status" value="1"/>
</dbReference>
<dbReference type="Pfam" id="PF00550">
    <property type="entry name" value="PP-binding"/>
    <property type="match status" value="1"/>
</dbReference>
<dbReference type="Pfam" id="PF00109">
    <property type="entry name" value="ketoacyl-synt"/>
    <property type="match status" value="1"/>
</dbReference>
<feature type="active site" description="Proton acceptor; for dehydratase activity" evidence="8">
    <location>
        <position position="1056"/>
    </location>
</feature>
<dbReference type="InterPro" id="IPR014043">
    <property type="entry name" value="Acyl_transferase_dom"/>
</dbReference>
<dbReference type="InterPro" id="IPR049551">
    <property type="entry name" value="PKS_DH_C"/>
</dbReference>
<feature type="region of interest" description="C-terminal hotdog fold" evidence="8">
    <location>
        <begin position="1193"/>
        <end position="1355"/>
    </location>
</feature>
<dbReference type="SUPFAM" id="SSF52151">
    <property type="entry name" value="FabD/lysophospholipase-like"/>
    <property type="match status" value="1"/>
</dbReference>
<dbReference type="Gene3D" id="3.90.180.10">
    <property type="entry name" value="Medium-chain alcohol dehydrogenases, catalytic domain"/>
    <property type="match status" value="1"/>
</dbReference>
<keyword evidence="3" id="KW-0808">Transferase</keyword>
<dbReference type="InterPro" id="IPR049552">
    <property type="entry name" value="PKS_DH_N"/>
</dbReference>
<evidence type="ECO:0000256" key="3">
    <source>
        <dbReference type="ARBA" id="ARBA00022679"/>
    </source>
</evidence>
<dbReference type="Pfam" id="PF00698">
    <property type="entry name" value="Acyl_transf_1"/>
    <property type="match status" value="1"/>
</dbReference>
<dbReference type="PANTHER" id="PTHR43775:SF29">
    <property type="entry name" value="ASPERFURANONE POLYKETIDE SYNTHASE AFOG-RELATED"/>
    <property type="match status" value="1"/>
</dbReference>
<dbReference type="InterPro" id="IPR056501">
    <property type="entry name" value="NAD-bd_HRPKS_sdrA"/>
</dbReference>
<evidence type="ECO:0000259" key="11">
    <source>
        <dbReference type="PROSITE" id="PS52004"/>
    </source>
</evidence>
<evidence type="ECO:0000256" key="6">
    <source>
        <dbReference type="ARBA" id="ARBA00023268"/>
    </source>
</evidence>
<dbReference type="Pfam" id="PF13602">
    <property type="entry name" value="ADH_zinc_N_2"/>
    <property type="match status" value="1"/>
</dbReference>
<dbReference type="InterPro" id="IPR014031">
    <property type="entry name" value="Ketoacyl_synth_C"/>
</dbReference>
<dbReference type="InterPro" id="IPR020843">
    <property type="entry name" value="ER"/>
</dbReference>
<dbReference type="Gene3D" id="1.10.1200.10">
    <property type="entry name" value="ACP-like"/>
    <property type="match status" value="1"/>
</dbReference>
<dbReference type="Pfam" id="PF21089">
    <property type="entry name" value="PKS_DH_N"/>
    <property type="match status" value="1"/>
</dbReference>
<keyword evidence="1" id="KW-0596">Phosphopantetheine</keyword>
<dbReference type="SMART" id="SM00825">
    <property type="entry name" value="PKS_KS"/>
    <property type="match status" value="1"/>
</dbReference>
<accession>A0AAJ0GRN6</accession>
<dbReference type="Gene3D" id="3.40.50.720">
    <property type="entry name" value="NAD(P)-binding Rossmann-like Domain"/>
    <property type="match status" value="2"/>
</dbReference>
<evidence type="ECO:0000259" key="12">
    <source>
        <dbReference type="PROSITE" id="PS52019"/>
    </source>
</evidence>
<dbReference type="Gene3D" id="3.10.129.110">
    <property type="entry name" value="Polyketide synthase dehydratase"/>
    <property type="match status" value="1"/>
</dbReference>
<dbReference type="InterPro" id="IPR001227">
    <property type="entry name" value="Ac_transferase_dom_sf"/>
</dbReference>
<evidence type="ECO:0000313" key="14">
    <source>
        <dbReference type="Proteomes" id="UP001273166"/>
    </source>
</evidence>
<dbReference type="Pfam" id="PF16197">
    <property type="entry name" value="KAsynt_C_assoc"/>
    <property type="match status" value="1"/>
</dbReference>
<dbReference type="Pfam" id="PF08659">
    <property type="entry name" value="KR"/>
    <property type="match status" value="1"/>
</dbReference>
<sequence length="2705" mass="292307">MTEGVSDEWTSEPIAIIGLSCRFAGDADSADKLWKMLAEGRNAWSEIPSVRFHPKGVYHPDPEKLSTTHVKGAHFLAEDVGLFDAAFFNYSAETASALDPQFRLQLESTYEALENAGLPMSQVAGSNTSVYAGIFTLDYHAGLIRDEDELPRLLPVGTLSAMASNRISHFFDLRGASMTVDTGCSTSLVGLHQAVLGLRAREADMAIVTGCNLMLSPDLFKVFSSLGLLGRDGKSYAFDSRANGYGRGEGVATIVIKRLCDARAARDPIRAVIRETQLNQDGKTETITSPSQAAQEALMHECYRRAGLSPRDTQYFEAHGTGTPTGDPIEARAIAAVFGAVADRTNNGNKNENGKENEKLRIGSVKTNIGHTEAASGLAGLIKVVLAMEKGQIPPSVNFDKPNPKLALDEWGLKVVTELEPWPATADGDSAPRRASLNNFGYGGTNSHVIVEEARRYNSPAPVNSNINDTSLGGVHAVADRADVLVFSGRDEQACRRMVSGTKAYLQRRQHEDPGMGARGVVTLMKSLSWTLSKHRSRFPWVSAHTVRYADDLDPVIQALDAPQFQPVRLPSRPPRIGMVFTGQGAQWHAMGRELIHAFPIFRSTLFAAEGCLRGFGAEWSLTEELSRDADTTRVHDTALSIPICVAVQIALVRLLRFWGIWPTAVTSHSSGEIAAAYAAGALTLRQAMAAAYYRAAMAADPTLMNASGNGASRGAKGAMVAVGLGAEAAQGYLGRIARTHGQAVVACINSPSSVTIAGDEAAVREMEDLAVADGVFARRLRVDTGYHSHHMRPIAGPYRQALRAALQDSSWEHPDEKLLASVEVPESVPWAEPYRRALRAALDVEAETLRIQTQGGVAFSSPVTGGRITRLAQLAESEHWVRSLLQPVQFVDAFTDMVLGDNDTDGSGTSVDVVLEVGPHTALGGPIKEILSEREFEDLDVAYVGCLVRHEDARDTMRAAALHLLRKGLSVHHANVSFPWGHWPFAQHVLTDLPPYPWNHSIKHWSEARVNRAYRQRDQAPHELLGTMVPGTRGSSAAVWRQAVRVSDNAWLRDHVVQGNVLYPGAGFVCLAIEGMKQLVDLRDHIDDTTNTTSGSATSTNRASQVSGYRLRDVEIPQALVVPDSAEGVEVQTVIRAVDDKAIGARGWKQFEVWSVTADSRWTQHAKGQVTAEFNMAPPPSRTTGFLDGSGYTRRVDPHDMFANLQAKDLHHGPMFQNVTSIVQDGTSASTEARCVTTIRVADANANADANADAGHWHVLHPTTLDSVLVSSYAALLGAAGADHGSAKVPRSIHKLWVSSRMSTTVGREFTCNTRLSHWDARSYEADVLVLDGTELVLELQGLVGQSLGGAGAAGTEDKQRRQQQQPWTRELCAEVEWAPDLALSLGLPGGQPAVKKTLSLSATDSEMNAADRDVLMALRRVCVYFCHDALQNLGEQDIARLAPHHVKFHAWMQATLDLAASRRLGTDSDKWTDDGPDERQRYTAVAAMQSVDGELICRLGPQLAPMLRGERAPLEVMMEGQLLYRYYANAFRMAPAFARFTALLRAVAHKNPRARVLEIGAGTGAATRHALRSWKGMANEAVSEPPCETWHFTDISSGFFEAARAEFAAWGSVMEFDRLDIEQSPEAQGFKLASYDIVVACQVLHATKSTARTMDHVRRLMKPGATLLLMETTQDQVDLQFIFGLLPGWWLSEEPERQSSPTLSVPLWDKVLKAAGFSGVDVELRDYETDDDMYCISNMLSTAAPAPSRPPRLISDSIVVVVSDTAPPPADWLQALRASIATVADGGSLPPIRSLEDASAMAEAYSTKVCVFVGEIDRPVLHTLDAAGLRGIKAMATGSRGLLWVTRGAAVECRNPDRALATGFLRVLRSEYVGRRFPTLDLDPHAPVWSSPGASIAAIVHMLRACLGTPADVYSLTAEAAPVDSEFALRDGLILVPRVYKDTVRNKMLTPESPDWAAAPESLPESPLFQAERLLRLEVGIPGLLDTLAFDDDDDDRKIDAELKGDLVEIAPRAYGLNFRDVMVAMGQLRERVMGLECAGVITRVGREALAQGFHVGDPVMALLLGPFSSRARVSWHGVVHMPEGLTFENAASLPMVFSTAYVGLVDVARLRPGQSVLIHAAAGGVGQAAIMLAKDYLGAEVYATVGSQEKRDLLTREYGIPPERIFSSRNASFAPAVLAATDGRGVDVVLNSLAGPLLQAGFDALAPFGHFVEIGKRDLEGNSLLEMATFSRVASFTSVDMMSLLRERGPHAHRVLSEVARLAGQKAIRPIHPVTVFPMRQVARAFRLLQTGKHTGKVVVSVAVDELVRVLPRAPTPKLRPDASYLLVGGVGGLGKAIAYWMVERGARNLILLSRSAGKQNSGAFASQLREAGCRVVAISCDVADKQALDQVLDICERHEQLPPVRGVIQGAMVLQDSILEQMTLDDWHAALRPKVAGSWNLHTRFTQPGSLDFFVMLSSLSGIIGEASQANYAAGGSYQDALARWRQAAGLPGVSLDLGTVKGAGYVAESRAVFERMRKAAQSLMLPDDAVLRAIGAAVLNPHNHPQILLGLNSGPGPQWNPASESQIGRDARFMPLKYRPPPAAHGGGGGQQLGDGADASTKPLSAQLQEVGSREEATRLVGEAIATKLADIFMVPPDDIDLTKPPALYGVDSLVAVELRNMLMLQAASDISIFSILQSPSLAALASDVVAKSAHVEIAV</sequence>
<dbReference type="SMART" id="SM00823">
    <property type="entry name" value="PKS_PP"/>
    <property type="match status" value="1"/>
</dbReference>
<dbReference type="InterPro" id="IPR036291">
    <property type="entry name" value="NAD(P)-bd_dom_sf"/>
</dbReference>
<dbReference type="SUPFAM" id="SSF50129">
    <property type="entry name" value="GroES-like"/>
    <property type="match status" value="1"/>
</dbReference>
<evidence type="ECO:0000256" key="4">
    <source>
        <dbReference type="ARBA" id="ARBA00022857"/>
    </source>
</evidence>
<dbReference type="InterPro" id="IPR016039">
    <property type="entry name" value="Thiolase-like"/>
</dbReference>
<dbReference type="InterPro" id="IPR020807">
    <property type="entry name" value="PKS_DH"/>
</dbReference>
<evidence type="ECO:0000256" key="9">
    <source>
        <dbReference type="SAM" id="MobiDB-lite"/>
    </source>
</evidence>
<dbReference type="InterPro" id="IPR036736">
    <property type="entry name" value="ACP-like_sf"/>
</dbReference>
<dbReference type="Pfam" id="PF14765">
    <property type="entry name" value="PS-DH"/>
    <property type="match status" value="1"/>
</dbReference>
<name>A0AAJ0GRN6_9PEZI</name>
<keyword evidence="2" id="KW-0597">Phosphoprotein</keyword>
<comment type="caution">
    <text evidence="13">The sequence shown here is derived from an EMBL/GenBank/DDBJ whole genome shotgun (WGS) entry which is preliminary data.</text>
</comment>
<dbReference type="InterPro" id="IPR011032">
    <property type="entry name" value="GroES-like_sf"/>
</dbReference>
<dbReference type="PROSITE" id="PS00012">
    <property type="entry name" value="PHOSPHOPANTETHEINE"/>
    <property type="match status" value="1"/>
</dbReference>
<dbReference type="InterPro" id="IPR029063">
    <property type="entry name" value="SAM-dependent_MTases_sf"/>
</dbReference>
<dbReference type="GO" id="GO:0006633">
    <property type="term" value="P:fatty acid biosynthetic process"/>
    <property type="evidence" value="ECO:0007669"/>
    <property type="project" value="TreeGrafter"/>
</dbReference>
<keyword evidence="14" id="KW-1185">Reference proteome</keyword>